<proteinExistence type="predicted"/>
<organism evidence="1 2">
    <name type="scientific">Paraburkholderia acidiphila</name>
    <dbReference type="NCBI Taxonomy" id="2571747"/>
    <lineage>
        <taxon>Bacteria</taxon>
        <taxon>Pseudomonadati</taxon>
        <taxon>Pseudomonadota</taxon>
        <taxon>Betaproteobacteria</taxon>
        <taxon>Burkholderiales</taxon>
        <taxon>Burkholderiaceae</taxon>
        <taxon>Paraburkholderia</taxon>
    </lineage>
</organism>
<evidence type="ECO:0000313" key="2">
    <source>
        <dbReference type="Proteomes" id="UP000434209"/>
    </source>
</evidence>
<name>A0A7Z2G9L2_9BURK</name>
<keyword evidence="2" id="KW-1185">Reference proteome</keyword>
<sequence length="102" mass="11044">MNGSSWPNPEVGGDDPNIGGAMTLNFRRRPVSAGRHVVARAALFRLQEPFAGLGLWQVRCLCGLQLASYTDERVAVMGTIVCPMSGIIFAPDPDPKSVIRVY</sequence>
<dbReference type="Proteomes" id="UP000434209">
    <property type="component" value="Chromosome 2"/>
</dbReference>
<dbReference type="KEGG" id="pacp:FAZ97_22770"/>
<accession>A0A7Z2G9L2</accession>
<dbReference type="EMBL" id="CP046910">
    <property type="protein sequence ID" value="QGZ57718.1"/>
    <property type="molecule type" value="Genomic_DNA"/>
</dbReference>
<dbReference type="RefSeq" id="WP_158760656.1">
    <property type="nucleotide sequence ID" value="NZ_CP046910.1"/>
</dbReference>
<dbReference type="AlphaFoldDB" id="A0A7Z2G9L2"/>
<dbReference type="OrthoDB" id="9103187at2"/>
<protein>
    <submittedName>
        <fullName evidence="1">Uncharacterized protein</fullName>
    </submittedName>
</protein>
<gene>
    <name evidence="1" type="ORF">FAZ97_22770</name>
</gene>
<evidence type="ECO:0000313" key="1">
    <source>
        <dbReference type="EMBL" id="QGZ57718.1"/>
    </source>
</evidence>
<reference evidence="1 2" key="1">
    <citation type="submission" date="2019-12" db="EMBL/GenBank/DDBJ databases">
        <title>Paraburkholderia acidiphila 7Q-K02 sp. nov and Paraburkholderia acidisoli DHF22 sp. nov., two strains isolated from forest soil.</title>
        <authorList>
            <person name="Gao Z."/>
            <person name="Qiu L."/>
        </authorList>
    </citation>
    <scope>NUCLEOTIDE SEQUENCE [LARGE SCALE GENOMIC DNA]</scope>
    <source>
        <strain evidence="1 2">7Q-K02</strain>
    </source>
</reference>